<proteinExistence type="predicted"/>
<protein>
    <submittedName>
        <fullName evidence="2">MSHA pilin protein MshD</fullName>
    </submittedName>
</protein>
<comment type="caution">
    <text evidence="2">The sequence shown here is derived from an EMBL/GenBank/DDBJ whole genome shotgun (WGS) entry which is preliminary data.</text>
</comment>
<keyword evidence="3" id="KW-1185">Reference proteome</keyword>
<gene>
    <name evidence="2" type="ORF">HNR38_002753</name>
</gene>
<accession>A0A840UNP5</accession>
<evidence type="ECO:0000256" key="1">
    <source>
        <dbReference type="SAM" id="MobiDB-lite"/>
    </source>
</evidence>
<dbReference type="EMBL" id="JACHFE010000007">
    <property type="protein sequence ID" value="MBB5322258.1"/>
    <property type="molecule type" value="Genomic_DNA"/>
</dbReference>
<evidence type="ECO:0000313" key="2">
    <source>
        <dbReference type="EMBL" id="MBB5322258.1"/>
    </source>
</evidence>
<name>A0A840UNP5_9GAMM</name>
<sequence>MTIVIISVAISGVVGAYSLIVGRSADPLNQTRAVALAQRYMDEILAKPFDEAADPGEGYGGGCRVTIDPSRDRDDYRDVDDYDAINSEVPSSYWDTPSTPQEGGYELFRVSVSVTCVNNPTSELGVDVEVKRIDITITDPSGNKYLFTAYRGNF</sequence>
<reference evidence="2 3" key="1">
    <citation type="submission" date="2020-08" db="EMBL/GenBank/DDBJ databases">
        <title>Genomic Encyclopedia of Type Strains, Phase IV (KMG-IV): sequencing the most valuable type-strain genomes for metagenomic binning, comparative biology and taxonomic classification.</title>
        <authorList>
            <person name="Goeker M."/>
        </authorList>
    </citation>
    <scope>NUCLEOTIDE SEQUENCE [LARGE SCALE GENOMIC DNA]</scope>
    <source>
        <strain evidence="2 3">DSM 22359</strain>
    </source>
</reference>
<evidence type="ECO:0000313" key="3">
    <source>
        <dbReference type="Proteomes" id="UP000591735"/>
    </source>
</evidence>
<feature type="region of interest" description="Disordered" evidence="1">
    <location>
        <begin position="57"/>
        <end position="78"/>
    </location>
</feature>
<dbReference type="AlphaFoldDB" id="A0A840UNP5"/>
<organism evidence="2 3">
    <name type="scientific">Marinobacter oulmenensis</name>
    <dbReference type="NCBI Taxonomy" id="643747"/>
    <lineage>
        <taxon>Bacteria</taxon>
        <taxon>Pseudomonadati</taxon>
        <taxon>Pseudomonadota</taxon>
        <taxon>Gammaproteobacteria</taxon>
        <taxon>Pseudomonadales</taxon>
        <taxon>Marinobacteraceae</taxon>
        <taxon>Marinobacter</taxon>
    </lineage>
</organism>
<dbReference type="Proteomes" id="UP000591735">
    <property type="component" value="Unassembled WGS sequence"/>
</dbReference>